<dbReference type="CDD" id="cd00170">
    <property type="entry name" value="SEC14"/>
    <property type="match status" value="1"/>
</dbReference>
<feature type="domain" description="CRAL-TRIO" evidence="1">
    <location>
        <begin position="105"/>
        <end position="268"/>
    </location>
</feature>
<evidence type="ECO:0000313" key="2">
    <source>
        <dbReference type="EMBL" id="GBN43954.1"/>
    </source>
</evidence>
<dbReference type="GO" id="GO:0016020">
    <property type="term" value="C:membrane"/>
    <property type="evidence" value="ECO:0007669"/>
    <property type="project" value="TreeGrafter"/>
</dbReference>
<dbReference type="InterPro" id="IPR011074">
    <property type="entry name" value="CRAL/TRIO_N_dom"/>
</dbReference>
<dbReference type="PANTHER" id="PTHR10174:SF130">
    <property type="entry name" value="ALPHA-TOCOPHEROL TRANSFER PROTEIN-LIKE"/>
    <property type="match status" value="1"/>
</dbReference>
<dbReference type="Gene3D" id="1.20.5.1200">
    <property type="entry name" value="Alpha-tocopherol transfer"/>
    <property type="match status" value="1"/>
</dbReference>
<dbReference type="EMBL" id="BGPR01010046">
    <property type="protein sequence ID" value="GBN43954.1"/>
    <property type="molecule type" value="Genomic_DNA"/>
</dbReference>
<dbReference type="Gene3D" id="3.40.525.10">
    <property type="entry name" value="CRAL-TRIO lipid binding domain"/>
    <property type="match status" value="1"/>
</dbReference>
<dbReference type="SUPFAM" id="SSF52087">
    <property type="entry name" value="CRAL/TRIO domain"/>
    <property type="match status" value="1"/>
</dbReference>
<gene>
    <name evidence="2" type="primary">clvs2_0</name>
    <name evidence="2" type="ORF">AVEN_194103_1</name>
</gene>
<evidence type="ECO:0000259" key="1">
    <source>
        <dbReference type="PROSITE" id="PS50191"/>
    </source>
</evidence>
<dbReference type="GO" id="GO:1902936">
    <property type="term" value="F:phosphatidylinositol bisphosphate binding"/>
    <property type="evidence" value="ECO:0007669"/>
    <property type="project" value="TreeGrafter"/>
</dbReference>
<dbReference type="Pfam" id="PF00650">
    <property type="entry name" value="CRAL_TRIO"/>
    <property type="match status" value="1"/>
</dbReference>
<organism evidence="2 3">
    <name type="scientific">Araneus ventricosus</name>
    <name type="common">Orbweaver spider</name>
    <name type="synonym">Epeira ventricosa</name>
    <dbReference type="NCBI Taxonomy" id="182803"/>
    <lineage>
        <taxon>Eukaryota</taxon>
        <taxon>Metazoa</taxon>
        <taxon>Ecdysozoa</taxon>
        <taxon>Arthropoda</taxon>
        <taxon>Chelicerata</taxon>
        <taxon>Arachnida</taxon>
        <taxon>Araneae</taxon>
        <taxon>Araneomorphae</taxon>
        <taxon>Entelegynae</taxon>
        <taxon>Araneoidea</taxon>
        <taxon>Araneidae</taxon>
        <taxon>Araneus</taxon>
    </lineage>
</organism>
<dbReference type="OrthoDB" id="6432908at2759"/>
<dbReference type="InterPro" id="IPR001251">
    <property type="entry name" value="CRAL-TRIO_dom"/>
</dbReference>
<dbReference type="Proteomes" id="UP000499080">
    <property type="component" value="Unassembled WGS sequence"/>
</dbReference>
<dbReference type="InterPro" id="IPR036865">
    <property type="entry name" value="CRAL-TRIO_dom_sf"/>
</dbReference>
<protein>
    <submittedName>
        <fullName evidence="2">Clavesin-2</fullName>
    </submittedName>
</protein>
<dbReference type="SUPFAM" id="SSF46938">
    <property type="entry name" value="CRAL/TRIO N-terminal domain"/>
    <property type="match status" value="1"/>
</dbReference>
<dbReference type="PROSITE" id="PS50191">
    <property type="entry name" value="CRAL_TRIO"/>
    <property type="match status" value="1"/>
</dbReference>
<dbReference type="PANTHER" id="PTHR10174">
    <property type="entry name" value="ALPHA-TOCOPHEROL TRANSFER PROTEIN-RELATED"/>
    <property type="match status" value="1"/>
</dbReference>
<sequence length="308" mass="35664">MAPLHSASQAIKYACLEATTLEENILKTIQEEIGETEESRTECLRTLRGKLKELEDIECCLDEDFLLKFLRVAKFDCEKAFDRIKGYYKMQEKLIHLLKNTSITISKIENMKYSFALPYRPEDNSAVTVIRMGIIDYSKMTFDGRSFLDIIATGYLLNNPITQICGITSIFDFTGFKFRSLLAVNPKTAFDYMYTVQKAFPLRIKAFHIVNAPSIFWAFYRLFYPAMSEKLRSRVFVHPNNDNWESLHTCIPPEILPEDLGGCLPKSRLVDLLENAEILENDMLEQSRFGYKKTKHVRMSMKIIVPDK</sequence>
<dbReference type="AlphaFoldDB" id="A0A4Y2NY44"/>
<dbReference type="Gene3D" id="1.10.8.20">
    <property type="entry name" value="N-terminal domain of phosphatidylinositol transfer protein sec14p"/>
    <property type="match status" value="1"/>
</dbReference>
<proteinExistence type="predicted"/>
<reference evidence="2 3" key="1">
    <citation type="journal article" date="2019" name="Sci. Rep.">
        <title>Orb-weaving spider Araneus ventricosus genome elucidates the spidroin gene catalogue.</title>
        <authorList>
            <person name="Kono N."/>
            <person name="Nakamura H."/>
            <person name="Ohtoshi R."/>
            <person name="Moran D.A.P."/>
            <person name="Shinohara A."/>
            <person name="Yoshida Y."/>
            <person name="Fujiwara M."/>
            <person name="Mori M."/>
            <person name="Tomita M."/>
            <person name="Arakawa K."/>
        </authorList>
    </citation>
    <scope>NUCLEOTIDE SEQUENCE [LARGE SCALE GENOMIC DNA]</scope>
</reference>
<name>A0A4Y2NY44_ARAVE</name>
<dbReference type="SMART" id="SM01100">
    <property type="entry name" value="CRAL_TRIO_N"/>
    <property type="match status" value="1"/>
</dbReference>
<dbReference type="InterPro" id="IPR036273">
    <property type="entry name" value="CRAL/TRIO_N_dom_sf"/>
</dbReference>
<evidence type="ECO:0000313" key="3">
    <source>
        <dbReference type="Proteomes" id="UP000499080"/>
    </source>
</evidence>
<dbReference type="PRINTS" id="PR00180">
    <property type="entry name" value="CRETINALDHBP"/>
</dbReference>
<comment type="caution">
    <text evidence="2">The sequence shown here is derived from an EMBL/GenBank/DDBJ whole genome shotgun (WGS) entry which is preliminary data.</text>
</comment>
<dbReference type="SMART" id="SM00516">
    <property type="entry name" value="SEC14"/>
    <property type="match status" value="1"/>
</dbReference>
<accession>A0A4Y2NY44</accession>
<keyword evidence="3" id="KW-1185">Reference proteome</keyword>